<organism evidence="3 4">
    <name type="scientific">Humisphaera borealis</name>
    <dbReference type="NCBI Taxonomy" id="2807512"/>
    <lineage>
        <taxon>Bacteria</taxon>
        <taxon>Pseudomonadati</taxon>
        <taxon>Planctomycetota</taxon>
        <taxon>Phycisphaerae</taxon>
        <taxon>Tepidisphaerales</taxon>
        <taxon>Tepidisphaeraceae</taxon>
        <taxon>Humisphaera</taxon>
    </lineage>
</organism>
<evidence type="ECO:0000313" key="4">
    <source>
        <dbReference type="Proteomes" id="UP000593765"/>
    </source>
</evidence>
<dbReference type="EMBL" id="CP063458">
    <property type="protein sequence ID" value="QOV89939.1"/>
    <property type="molecule type" value="Genomic_DNA"/>
</dbReference>
<evidence type="ECO:0000256" key="1">
    <source>
        <dbReference type="ARBA" id="ARBA00022676"/>
    </source>
</evidence>
<dbReference type="Pfam" id="PF01075">
    <property type="entry name" value="Glyco_transf_9"/>
    <property type="match status" value="1"/>
</dbReference>
<reference evidence="3 4" key="1">
    <citation type="submission" date="2020-10" db="EMBL/GenBank/DDBJ databases">
        <title>Wide distribution of Phycisphaera-like planctomycetes from WD2101 soil group in peatlands and genome analysis of the first cultivated representative.</title>
        <authorList>
            <person name="Dedysh S.N."/>
            <person name="Beletsky A.V."/>
            <person name="Ivanova A."/>
            <person name="Kulichevskaya I.S."/>
            <person name="Suzina N.E."/>
            <person name="Philippov D.A."/>
            <person name="Rakitin A.L."/>
            <person name="Mardanov A.V."/>
            <person name="Ravin N.V."/>
        </authorList>
    </citation>
    <scope>NUCLEOTIDE SEQUENCE [LARGE SCALE GENOMIC DNA]</scope>
    <source>
        <strain evidence="3 4">M1803</strain>
    </source>
</reference>
<keyword evidence="4" id="KW-1185">Reference proteome</keyword>
<dbReference type="Gene3D" id="3.40.50.2000">
    <property type="entry name" value="Glycogen Phosphorylase B"/>
    <property type="match status" value="1"/>
</dbReference>
<dbReference type="PANTHER" id="PTHR30160">
    <property type="entry name" value="TETRAACYLDISACCHARIDE 4'-KINASE-RELATED"/>
    <property type="match status" value="1"/>
</dbReference>
<keyword evidence="2" id="KW-0808">Transferase</keyword>
<sequence>MALKRNVLIFHSGALGDFVLSWPLALAAGRLFAQSRVFYVTSKQKGLLAEKALRLESIDAENGWHSLFAEKPNLPDIPARLLAGAHSIVSFVAEPGSVWERNVRQASDGADVLCLAAHPPADFTGHHTDFLLRQLSPSVIWQQGVTQLLASLNARGLGHVAPAGGPIVIHPGGGSPAKCWPLAKFIELAAALKAAGRGVRFVIGEVEQERWPAADIAALREVADVDSLASLTDLLDRLKSASTFVGNDSGPGHIAGILGVPTVSLFGSTDPTRWRPIGPKVSVVQAETLNEIAVEQVLKAVAGED</sequence>
<proteinExistence type="predicted"/>
<dbReference type="AlphaFoldDB" id="A0A7M2WX06"/>
<keyword evidence="1" id="KW-0328">Glycosyltransferase</keyword>
<gene>
    <name evidence="3" type="ORF">IPV69_00775</name>
</gene>
<dbReference type="GO" id="GO:0008713">
    <property type="term" value="F:ADP-heptose-lipopolysaccharide heptosyltransferase activity"/>
    <property type="evidence" value="ECO:0007669"/>
    <property type="project" value="TreeGrafter"/>
</dbReference>
<protein>
    <submittedName>
        <fullName evidence="3">Glycosyltransferase family 9 protein</fullName>
    </submittedName>
</protein>
<name>A0A7M2WX06_9BACT</name>
<dbReference type="GO" id="GO:0005829">
    <property type="term" value="C:cytosol"/>
    <property type="evidence" value="ECO:0007669"/>
    <property type="project" value="TreeGrafter"/>
</dbReference>
<dbReference type="RefSeq" id="WP_206293002.1">
    <property type="nucleotide sequence ID" value="NZ_CP063458.1"/>
</dbReference>
<dbReference type="Proteomes" id="UP000593765">
    <property type="component" value="Chromosome"/>
</dbReference>
<dbReference type="SUPFAM" id="SSF53756">
    <property type="entry name" value="UDP-Glycosyltransferase/glycogen phosphorylase"/>
    <property type="match status" value="1"/>
</dbReference>
<dbReference type="KEGG" id="hbs:IPV69_00775"/>
<evidence type="ECO:0000313" key="3">
    <source>
        <dbReference type="EMBL" id="QOV89939.1"/>
    </source>
</evidence>
<dbReference type="CDD" id="cd03789">
    <property type="entry name" value="GT9_LPS_heptosyltransferase"/>
    <property type="match status" value="1"/>
</dbReference>
<evidence type="ECO:0000256" key="2">
    <source>
        <dbReference type="ARBA" id="ARBA00022679"/>
    </source>
</evidence>
<dbReference type="InterPro" id="IPR051199">
    <property type="entry name" value="LPS_LOS_Heptosyltrfase"/>
</dbReference>
<dbReference type="GO" id="GO:0009244">
    <property type="term" value="P:lipopolysaccharide core region biosynthetic process"/>
    <property type="evidence" value="ECO:0007669"/>
    <property type="project" value="TreeGrafter"/>
</dbReference>
<accession>A0A7M2WX06</accession>
<dbReference type="InterPro" id="IPR002201">
    <property type="entry name" value="Glyco_trans_9"/>
</dbReference>